<dbReference type="InterPro" id="IPR014014">
    <property type="entry name" value="RNA_helicase_DEAD_Q_motif"/>
</dbReference>
<protein>
    <recommendedName>
        <fullName evidence="15">Thioredoxin reductase</fullName>
        <ecNumber evidence="15">1.8.1.9</ecNumber>
    </recommendedName>
</protein>
<dbReference type="GO" id="GO:0019430">
    <property type="term" value="P:removal of superoxide radicals"/>
    <property type="evidence" value="ECO:0007669"/>
    <property type="project" value="InterPro"/>
</dbReference>
<evidence type="ECO:0000256" key="13">
    <source>
        <dbReference type="ARBA" id="ARBA00047984"/>
    </source>
</evidence>
<evidence type="ECO:0000256" key="4">
    <source>
        <dbReference type="ARBA" id="ARBA00022801"/>
    </source>
</evidence>
<dbReference type="SMART" id="SM00490">
    <property type="entry name" value="HELICc"/>
    <property type="match status" value="1"/>
</dbReference>
<dbReference type="STRING" id="1305764.R9NVR0"/>
<feature type="region of interest" description="Disordered" evidence="16">
    <location>
        <begin position="25"/>
        <end position="74"/>
    </location>
</feature>
<dbReference type="PROSITE" id="PS51195">
    <property type="entry name" value="Q_MOTIF"/>
    <property type="match status" value="1"/>
</dbReference>
<dbReference type="eggNOG" id="KOG0404">
    <property type="taxonomic scope" value="Eukaryota"/>
</dbReference>
<feature type="region of interest" description="Disordered" evidence="16">
    <location>
        <begin position="666"/>
        <end position="694"/>
    </location>
</feature>
<feature type="domain" description="Helicase ATP-binding" evidence="17">
    <location>
        <begin position="115"/>
        <end position="282"/>
    </location>
</feature>
<dbReference type="EC" id="1.8.1.9" evidence="15"/>
<sequence>MSDSKDKSAAPAAADSKVNEIASGISGLMSNKDGAASKPDAGASASTKEDAVESNLRESSHEVQVTLADQQADPNSPLYSAKSFEALGLHENLLKGIYAMKYQKPSKIQEKALPLLLQNPPKNMIGQSQSGTGKTAAFILTMLSRIDYDLKKPQAIALAPSRELARQIMDVARTMSKFTDVTTCLCLPDEVKRGEKITSQLIIGTPGKTFDMIKSKGIETAAIKVFVLDEADNMLDQQSLGEQSIRVKNTMPKTCQLVLFSATFPTNVYDFAVRIAPGANEIRLKQEELSVEGIKQFYMDCKDEDHKYEVLVELYNLLTIGQSIIFCAKRETADRIAQKMTQEGHKVDSLHGRLETADRDRTIDAFRDGKSKVLISTNVIARGIDIQQVTLVINYDMPLTQTGQADAETYLHRIGRTGRFGRKGVSINFVHDQQSWSYMDQIEKALKCQITRVATNDLEEMEYTIKEALKQIGKSEMVSIRNTHPARLVDVDQDRELTVALLPWASICGGCRLVLPAILTSPRGKEKREAAKAEKIHLLPFRPTGNIHARHAIPFRLCLYIVSLFLGLPTSTITTTRSPTNRCIPFAFSLCNFPRPSTYMSLARSSLRSASFICNNLSRSITATNSRHAIKQARSSFSTYSRNTSTSSTRAFRATGPLAALSAVSIRHPPSDATTSSSSDTMTEQTNGASSSSGSKVHKVVIIGSGPAGHTAAIYLARANLEPVLFEGMLANGLAPGGQLTTTTDVENFPGFPEGIRGPEIMDKFRAQSVRFGTEIHTETIAKVDLSSRPFKFWREWAEDQAPELTETLIIATGASAKRMHLPGEDTYWQSGISACAVCDGAVPIFRNKPLVVVGGGDSAAEEAMYLTKYASHVHVLVRRDELRASKIMAKRLLAHPKVTVHFNTVPTEAKGDGELLQQVRVKDSKTNEERDMDANGLFYAIGHLPATSLVKGQVDCDNDGYIITTPGTAQTSVKGVFAAGDVADKKYRQAITSAGTGCIAALEAERLLAEEEVLDPVDAAQANHYTGTDKE</sequence>
<dbReference type="SUPFAM" id="SSF52540">
    <property type="entry name" value="P-loop containing nucleoside triphosphate hydrolases"/>
    <property type="match status" value="1"/>
</dbReference>
<dbReference type="InterPro" id="IPR000629">
    <property type="entry name" value="RNA-helicase_DEAD-box_CS"/>
</dbReference>
<dbReference type="PROSITE" id="PS51194">
    <property type="entry name" value="HELICASE_CTER"/>
    <property type="match status" value="1"/>
</dbReference>
<evidence type="ECO:0000259" key="18">
    <source>
        <dbReference type="PROSITE" id="PS51194"/>
    </source>
</evidence>
<evidence type="ECO:0000256" key="9">
    <source>
        <dbReference type="ARBA" id="ARBA00022884"/>
    </source>
</evidence>
<dbReference type="InterPro" id="IPR001650">
    <property type="entry name" value="Helicase_C-like"/>
</dbReference>
<feature type="short sequence motif" description="Q motif" evidence="14">
    <location>
        <begin position="82"/>
        <end position="110"/>
    </location>
</feature>
<gene>
    <name evidence="20" type="ORF">PHSY_000065</name>
</gene>
<evidence type="ECO:0000256" key="12">
    <source>
        <dbReference type="ARBA" id="ARBA00023284"/>
    </source>
</evidence>
<evidence type="ECO:0000256" key="8">
    <source>
        <dbReference type="ARBA" id="ARBA00022857"/>
    </source>
</evidence>
<dbReference type="GO" id="GO:0003724">
    <property type="term" value="F:RNA helicase activity"/>
    <property type="evidence" value="ECO:0007669"/>
    <property type="project" value="UniProtKB-EC"/>
</dbReference>
<keyword evidence="5" id="KW-0347">Helicase</keyword>
<dbReference type="InterPro" id="IPR008255">
    <property type="entry name" value="Pyr_nucl-diS_OxRdtase_2_AS"/>
</dbReference>
<feature type="compositionally biased region" description="Basic and acidic residues" evidence="16">
    <location>
        <begin position="47"/>
        <end position="61"/>
    </location>
</feature>
<keyword evidence="8 15" id="KW-0521">NADP</keyword>
<evidence type="ECO:0000256" key="10">
    <source>
        <dbReference type="ARBA" id="ARBA00023002"/>
    </source>
</evidence>
<dbReference type="PRINTS" id="PR00469">
    <property type="entry name" value="PNDRDTASEII"/>
</dbReference>
<evidence type="ECO:0000259" key="17">
    <source>
        <dbReference type="PROSITE" id="PS51192"/>
    </source>
</evidence>
<dbReference type="GO" id="GO:0005524">
    <property type="term" value="F:ATP binding"/>
    <property type="evidence" value="ECO:0007669"/>
    <property type="project" value="UniProtKB-KW"/>
</dbReference>
<dbReference type="InterPro" id="IPR027417">
    <property type="entry name" value="P-loop_NTPase"/>
</dbReference>
<evidence type="ECO:0000256" key="3">
    <source>
        <dbReference type="ARBA" id="ARBA00022741"/>
    </source>
</evidence>
<feature type="compositionally biased region" description="Low complexity" evidence="16">
    <location>
        <begin position="671"/>
        <end position="694"/>
    </location>
</feature>
<dbReference type="InterPro" id="IPR011545">
    <property type="entry name" value="DEAD/DEAH_box_helicase_dom"/>
</dbReference>
<evidence type="ECO:0000256" key="1">
    <source>
        <dbReference type="ARBA" id="ARBA00009333"/>
    </source>
</evidence>
<comment type="cofactor">
    <cofactor evidence="15">
        <name>FAD</name>
        <dbReference type="ChEBI" id="CHEBI:57692"/>
    </cofactor>
    <text evidence="15">Binds 1 FAD per subunit.</text>
</comment>
<dbReference type="GO" id="GO:0016887">
    <property type="term" value="F:ATP hydrolysis activity"/>
    <property type="evidence" value="ECO:0007669"/>
    <property type="project" value="RHEA"/>
</dbReference>
<evidence type="ECO:0000256" key="5">
    <source>
        <dbReference type="ARBA" id="ARBA00022806"/>
    </source>
</evidence>
<comment type="similarity">
    <text evidence="1">Belongs to the class-II pyridine nucleotide-disulfide oxidoreductase family.</text>
</comment>
<dbReference type="PANTHER" id="PTHR48105">
    <property type="entry name" value="THIOREDOXIN REDUCTASE 1-RELATED-RELATED"/>
    <property type="match status" value="1"/>
</dbReference>
<dbReference type="InterPro" id="IPR023753">
    <property type="entry name" value="FAD/NAD-binding_dom"/>
</dbReference>
<dbReference type="Gene3D" id="3.40.50.300">
    <property type="entry name" value="P-loop containing nucleotide triphosphate hydrolases"/>
    <property type="match status" value="2"/>
</dbReference>
<dbReference type="Pfam" id="PF07992">
    <property type="entry name" value="Pyr_redox_2"/>
    <property type="match status" value="1"/>
</dbReference>
<dbReference type="GO" id="GO:0004791">
    <property type="term" value="F:thioredoxin-disulfide reductase (NADPH) activity"/>
    <property type="evidence" value="ECO:0007669"/>
    <property type="project" value="UniProtKB-EC"/>
</dbReference>
<dbReference type="SMART" id="SM00487">
    <property type="entry name" value="DEXDc"/>
    <property type="match status" value="1"/>
</dbReference>
<proteinExistence type="inferred from homology"/>
<dbReference type="Proteomes" id="UP000014071">
    <property type="component" value="Unassembled WGS sequence"/>
</dbReference>
<comment type="catalytic activity">
    <reaction evidence="15">
        <text>[thioredoxin]-dithiol + NADP(+) = [thioredoxin]-disulfide + NADPH + H(+)</text>
        <dbReference type="Rhea" id="RHEA:20345"/>
        <dbReference type="Rhea" id="RHEA-COMP:10698"/>
        <dbReference type="Rhea" id="RHEA-COMP:10700"/>
        <dbReference type="ChEBI" id="CHEBI:15378"/>
        <dbReference type="ChEBI" id="CHEBI:29950"/>
        <dbReference type="ChEBI" id="CHEBI:50058"/>
        <dbReference type="ChEBI" id="CHEBI:57783"/>
        <dbReference type="ChEBI" id="CHEBI:58349"/>
        <dbReference type="EC" id="1.8.1.9"/>
    </reaction>
</comment>
<dbReference type="RefSeq" id="XP_012186098.1">
    <property type="nucleotide sequence ID" value="XM_012330708.1"/>
</dbReference>
<dbReference type="InterPro" id="IPR014001">
    <property type="entry name" value="Helicase_ATP-bd"/>
</dbReference>
<evidence type="ECO:0000256" key="7">
    <source>
        <dbReference type="ARBA" id="ARBA00022840"/>
    </source>
</evidence>
<organism evidence="20 21">
    <name type="scientific">Pseudozyma hubeiensis (strain SY62)</name>
    <name type="common">Yeast</name>
    <dbReference type="NCBI Taxonomy" id="1305764"/>
    <lineage>
        <taxon>Eukaryota</taxon>
        <taxon>Fungi</taxon>
        <taxon>Dikarya</taxon>
        <taxon>Basidiomycota</taxon>
        <taxon>Ustilaginomycotina</taxon>
        <taxon>Ustilaginomycetes</taxon>
        <taxon>Ustilaginales</taxon>
        <taxon>Ustilaginaceae</taxon>
        <taxon>Pseudozyma</taxon>
    </lineage>
</organism>
<keyword evidence="2 15" id="KW-0285">Flavoprotein</keyword>
<feature type="domain" description="Helicase C-terminal" evidence="18">
    <location>
        <begin position="293"/>
        <end position="469"/>
    </location>
</feature>
<dbReference type="FunFam" id="3.40.50.300:FF:000849">
    <property type="entry name" value="ATP-dependent RNA helicase DBP5"/>
    <property type="match status" value="1"/>
</dbReference>
<keyword evidence="12 15" id="KW-0676">Redox-active center</keyword>
<evidence type="ECO:0000256" key="2">
    <source>
        <dbReference type="ARBA" id="ARBA00022630"/>
    </source>
</evidence>
<dbReference type="OrthoDB" id="10265785at2759"/>
<accession>R9NVR0</accession>
<keyword evidence="9" id="KW-0694">RNA-binding</keyword>
<dbReference type="GO" id="GO:0003723">
    <property type="term" value="F:RNA binding"/>
    <property type="evidence" value="ECO:0007669"/>
    <property type="project" value="UniProtKB-KW"/>
</dbReference>
<dbReference type="CDD" id="cd17963">
    <property type="entry name" value="DEADc_DDX19_DDX25"/>
    <property type="match status" value="1"/>
</dbReference>
<evidence type="ECO:0000256" key="15">
    <source>
        <dbReference type="RuleBase" id="RU003881"/>
    </source>
</evidence>
<dbReference type="InterPro" id="IPR036188">
    <property type="entry name" value="FAD/NAD-bd_sf"/>
</dbReference>
<dbReference type="Gene3D" id="3.50.50.60">
    <property type="entry name" value="FAD/NAD(P)-binding domain"/>
    <property type="match status" value="2"/>
</dbReference>
<keyword evidence="11" id="KW-1015">Disulfide bond</keyword>
<evidence type="ECO:0000256" key="16">
    <source>
        <dbReference type="SAM" id="MobiDB-lite"/>
    </source>
</evidence>
<dbReference type="Pfam" id="PF00271">
    <property type="entry name" value="Helicase_C"/>
    <property type="match status" value="1"/>
</dbReference>
<dbReference type="PROSITE" id="PS51192">
    <property type="entry name" value="HELICASE_ATP_BIND_1"/>
    <property type="match status" value="1"/>
</dbReference>
<dbReference type="Pfam" id="PF00270">
    <property type="entry name" value="DEAD"/>
    <property type="match status" value="1"/>
</dbReference>
<comment type="catalytic activity">
    <reaction evidence="13">
        <text>ATP + H2O = ADP + phosphate + H(+)</text>
        <dbReference type="Rhea" id="RHEA:13065"/>
        <dbReference type="ChEBI" id="CHEBI:15377"/>
        <dbReference type="ChEBI" id="CHEBI:15378"/>
        <dbReference type="ChEBI" id="CHEBI:30616"/>
        <dbReference type="ChEBI" id="CHEBI:43474"/>
        <dbReference type="ChEBI" id="CHEBI:456216"/>
        <dbReference type="EC" id="3.6.4.13"/>
    </reaction>
</comment>
<keyword evidence="21" id="KW-1185">Reference proteome</keyword>
<dbReference type="EMBL" id="DF238766">
    <property type="protein sequence ID" value="GAC92511.1"/>
    <property type="molecule type" value="Genomic_DNA"/>
</dbReference>
<keyword evidence="4" id="KW-0378">Hydrolase</keyword>
<dbReference type="PROSITE" id="PS00039">
    <property type="entry name" value="DEAD_ATP_HELICASE"/>
    <property type="match status" value="1"/>
</dbReference>
<dbReference type="FunFam" id="3.50.50.60:FF:000064">
    <property type="entry name" value="Thioredoxin reductase"/>
    <property type="match status" value="1"/>
</dbReference>
<dbReference type="AlphaFoldDB" id="R9NVR0"/>
<keyword evidence="10 15" id="KW-0560">Oxidoreductase</keyword>
<dbReference type="HOGENOM" id="CLU_011175_0_0_1"/>
<dbReference type="eggNOG" id="KOG0332">
    <property type="taxonomic scope" value="Eukaryota"/>
</dbReference>
<dbReference type="PROSITE" id="PS00573">
    <property type="entry name" value="PYRIDINE_REDOX_2"/>
    <property type="match status" value="1"/>
</dbReference>
<evidence type="ECO:0000256" key="14">
    <source>
        <dbReference type="PROSITE-ProRule" id="PRU00552"/>
    </source>
</evidence>
<dbReference type="NCBIfam" id="TIGR01292">
    <property type="entry name" value="TRX_reduct"/>
    <property type="match status" value="1"/>
</dbReference>
<evidence type="ECO:0000256" key="11">
    <source>
        <dbReference type="ARBA" id="ARBA00023157"/>
    </source>
</evidence>
<keyword evidence="6 15" id="KW-0274">FAD</keyword>
<dbReference type="InterPro" id="IPR050097">
    <property type="entry name" value="Ferredoxin-NADP_redctase_2"/>
</dbReference>
<name>R9NVR0_PSEHS</name>
<keyword evidence="3" id="KW-0547">Nucleotide-binding</keyword>
<evidence type="ECO:0000259" key="19">
    <source>
        <dbReference type="PROSITE" id="PS51195"/>
    </source>
</evidence>
<feature type="domain" description="DEAD-box RNA helicase Q" evidence="19">
    <location>
        <begin position="82"/>
        <end position="110"/>
    </location>
</feature>
<reference evidence="21" key="1">
    <citation type="journal article" date="2013" name="Genome Announc.">
        <title>Draft genome sequence of the basidiomycetous yeast-like fungus Pseudozyma hubeiensis SY62, which produces an abundant amount of the biosurfactant mannosylerythritol lipids.</title>
        <authorList>
            <person name="Konishi M."/>
            <person name="Hatada Y."/>
            <person name="Horiuchi J."/>
        </authorList>
    </citation>
    <scope>NUCLEOTIDE SEQUENCE [LARGE SCALE GENOMIC DNA]</scope>
    <source>
        <strain evidence="21">SY62</strain>
    </source>
</reference>
<dbReference type="InterPro" id="IPR005982">
    <property type="entry name" value="Thioredox_Rdtase"/>
</dbReference>
<dbReference type="GO" id="GO:0005737">
    <property type="term" value="C:cytoplasm"/>
    <property type="evidence" value="ECO:0007669"/>
    <property type="project" value="InterPro"/>
</dbReference>
<dbReference type="PRINTS" id="PR00368">
    <property type="entry name" value="FADPNR"/>
</dbReference>
<evidence type="ECO:0000313" key="20">
    <source>
        <dbReference type="EMBL" id="GAC92511.1"/>
    </source>
</evidence>
<dbReference type="SUPFAM" id="SSF51905">
    <property type="entry name" value="FAD/NAD(P)-binding domain"/>
    <property type="match status" value="1"/>
</dbReference>
<evidence type="ECO:0000313" key="21">
    <source>
        <dbReference type="Proteomes" id="UP000014071"/>
    </source>
</evidence>
<evidence type="ECO:0000256" key="6">
    <source>
        <dbReference type="ARBA" id="ARBA00022827"/>
    </source>
</evidence>
<dbReference type="CDD" id="cd18787">
    <property type="entry name" value="SF2_C_DEAD"/>
    <property type="match status" value="1"/>
</dbReference>
<keyword evidence="7" id="KW-0067">ATP-binding</keyword>
<dbReference type="GeneID" id="24105377"/>